<evidence type="ECO:0000259" key="3">
    <source>
        <dbReference type="Pfam" id="PF04755"/>
    </source>
</evidence>
<sequence>MSATLYWPGNSSSVCRAALSGKLITFRPCVPKLSGSSKRVEGRRAPRHVLLAKGMSEEENSEYQNVESPSLVIMSDVQYSSSSGTTYSSSDTRSGSAKRGKGDLKADLLRCLAGLDRGVAAFPTDQRRVDDAATALERSAQPSPQLNAAQVDDLGGRWRLVYSSGFGSGSLGGRRPGPPPPAAQFGQVFQDIDTQKQQLDNVVELCFRPPSLPFWESDPEPVVVELTLRHSYRVSEPSTVTITFEGTSVDFRGPLAFLRGLPSFSLPELPPGIRPPADLRSASFDVTFLDGDMRITRGDRGELRIYLAA</sequence>
<dbReference type="EMBL" id="GBEZ01005422">
    <property type="protein sequence ID" value="JAC79884.1"/>
    <property type="molecule type" value="Transcribed_RNA"/>
</dbReference>
<comment type="subcellular location">
    <subcellularLocation>
        <location evidence="1">Plastid</location>
    </subcellularLocation>
</comment>
<dbReference type="AlphaFoldDB" id="A0A061SA07"/>
<name>A0A061SA07_9CHLO</name>
<dbReference type="InterPro" id="IPR006843">
    <property type="entry name" value="PAP/fibrillin_dom"/>
</dbReference>
<evidence type="ECO:0000256" key="2">
    <source>
        <dbReference type="ARBA" id="ARBA00022640"/>
    </source>
</evidence>
<protein>
    <submittedName>
        <fullName evidence="4">Harpin binding protein 1</fullName>
    </submittedName>
</protein>
<dbReference type="GO" id="GO:0009536">
    <property type="term" value="C:plastid"/>
    <property type="evidence" value="ECO:0007669"/>
    <property type="project" value="UniProtKB-SubCell"/>
</dbReference>
<organism evidence="4">
    <name type="scientific">Tetraselmis sp. GSL018</name>
    <dbReference type="NCBI Taxonomy" id="582737"/>
    <lineage>
        <taxon>Eukaryota</taxon>
        <taxon>Viridiplantae</taxon>
        <taxon>Chlorophyta</taxon>
        <taxon>core chlorophytes</taxon>
        <taxon>Chlorodendrophyceae</taxon>
        <taxon>Chlorodendrales</taxon>
        <taxon>Chlorodendraceae</taxon>
        <taxon>Tetraselmis</taxon>
    </lineage>
</organism>
<gene>
    <name evidence="4" type="ORF">TSPGSL018_11616</name>
</gene>
<dbReference type="PANTHER" id="PTHR31906">
    <property type="entry name" value="PLASTID-LIPID-ASSOCIATED PROTEIN 4, CHLOROPLASTIC-RELATED"/>
    <property type="match status" value="1"/>
</dbReference>
<keyword evidence="2" id="KW-0934">Plastid</keyword>
<dbReference type="Pfam" id="PF04755">
    <property type="entry name" value="PAP_fibrillin"/>
    <property type="match status" value="1"/>
</dbReference>
<accession>A0A061SA07</accession>
<reference evidence="4" key="1">
    <citation type="submission" date="2014-05" db="EMBL/GenBank/DDBJ databases">
        <title>The transcriptome of the halophilic microalga Tetraselmis sp. GSL018 isolated from the Great Salt Lake, Utah.</title>
        <authorList>
            <person name="Jinkerson R.E."/>
            <person name="D'Adamo S."/>
            <person name="Posewitz M.C."/>
        </authorList>
    </citation>
    <scope>NUCLEOTIDE SEQUENCE</scope>
    <source>
        <strain evidence="4">GSL018</strain>
    </source>
</reference>
<feature type="domain" description="Plastid lipid-associated protein/fibrillin conserved" evidence="3">
    <location>
        <begin position="103"/>
        <end position="305"/>
    </location>
</feature>
<evidence type="ECO:0000313" key="4">
    <source>
        <dbReference type="EMBL" id="JAC79884.1"/>
    </source>
</evidence>
<proteinExistence type="predicted"/>
<evidence type="ECO:0000256" key="1">
    <source>
        <dbReference type="ARBA" id="ARBA00004474"/>
    </source>
</evidence>
<dbReference type="InterPro" id="IPR039633">
    <property type="entry name" value="PAP"/>
</dbReference>